<evidence type="ECO:0000256" key="2">
    <source>
        <dbReference type="SAM" id="MobiDB-lite"/>
    </source>
</evidence>
<keyword evidence="1" id="KW-0863">Zinc-finger</keyword>
<dbReference type="AlphaFoldDB" id="A0AAD1UIZ3"/>
<dbReference type="Proteomes" id="UP001295684">
    <property type="component" value="Unassembled WGS sequence"/>
</dbReference>
<keyword evidence="1" id="KW-0862">Zinc</keyword>
<keyword evidence="5" id="KW-1185">Reference proteome</keyword>
<dbReference type="Pfam" id="PF13639">
    <property type="entry name" value="zf-RING_2"/>
    <property type="match status" value="1"/>
</dbReference>
<proteinExistence type="predicted"/>
<dbReference type="SMART" id="SM00184">
    <property type="entry name" value="RING"/>
    <property type="match status" value="2"/>
</dbReference>
<reference evidence="4" key="1">
    <citation type="submission" date="2023-07" db="EMBL/GenBank/DDBJ databases">
        <authorList>
            <consortium name="AG Swart"/>
            <person name="Singh M."/>
            <person name="Singh A."/>
            <person name="Seah K."/>
            <person name="Emmerich C."/>
        </authorList>
    </citation>
    <scope>NUCLEOTIDE SEQUENCE</scope>
    <source>
        <strain evidence="4">DP1</strain>
    </source>
</reference>
<dbReference type="Gene3D" id="3.30.40.10">
    <property type="entry name" value="Zinc/RING finger domain, C3HC4 (zinc finger)"/>
    <property type="match status" value="2"/>
</dbReference>
<dbReference type="PROSITE" id="PS50096">
    <property type="entry name" value="IQ"/>
    <property type="match status" value="1"/>
</dbReference>
<dbReference type="EMBL" id="CAMPGE010010797">
    <property type="protein sequence ID" value="CAI2369644.1"/>
    <property type="molecule type" value="Genomic_DNA"/>
</dbReference>
<protein>
    <recommendedName>
        <fullName evidence="3">RING-type domain-containing protein</fullName>
    </recommendedName>
</protein>
<evidence type="ECO:0000259" key="3">
    <source>
        <dbReference type="PROSITE" id="PS50089"/>
    </source>
</evidence>
<dbReference type="GO" id="GO:0008270">
    <property type="term" value="F:zinc ion binding"/>
    <property type="evidence" value="ECO:0007669"/>
    <property type="project" value="UniProtKB-KW"/>
</dbReference>
<dbReference type="InterPro" id="IPR042862">
    <property type="entry name" value="RNF32"/>
</dbReference>
<dbReference type="SUPFAM" id="SSF57850">
    <property type="entry name" value="RING/U-box"/>
    <property type="match status" value="2"/>
</dbReference>
<dbReference type="PROSITE" id="PS50089">
    <property type="entry name" value="ZF_RING_2"/>
    <property type="match status" value="2"/>
</dbReference>
<dbReference type="Pfam" id="PF14634">
    <property type="entry name" value="zf-RING_5"/>
    <property type="match status" value="1"/>
</dbReference>
<feature type="domain" description="RING-type" evidence="3">
    <location>
        <begin position="203"/>
        <end position="245"/>
    </location>
</feature>
<evidence type="ECO:0000313" key="5">
    <source>
        <dbReference type="Proteomes" id="UP001295684"/>
    </source>
</evidence>
<evidence type="ECO:0000256" key="1">
    <source>
        <dbReference type="PROSITE-ProRule" id="PRU00175"/>
    </source>
</evidence>
<feature type="region of interest" description="Disordered" evidence="2">
    <location>
        <begin position="52"/>
        <end position="123"/>
    </location>
</feature>
<organism evidence="4 5">
    <name type="scientific">Euplotes crassus</name>
    <dbReference type="NCBI Taxonomy" id="5936"/>
    <lineage>
        <taxon>Eukaryota</taxon>
        <taxon>Sar</taxon>
        <taxon>Alveolata</taxon>
        <taxon>Ciliophora</taxon>
        <taxon>Intramacronucleata</taxon>
        <taxon>Spirotrichea</taxon>
        <taxon>Hypotrichia</taxon>
        <taxon>Euplotida</taxon>
        <taxon>Euplotidae</taxon>
        <taxon>Moneuplotes</taxon>
    </lineage>
</organism>
<sequence>MNNRGNSNYNGRLNGTSDTIINRINSTKVKINETSINSAAFQDHIMNSFNLGGIDPFRQKPRLPKRPSYLSKSKKKPPTGTKRSLANAGMNIMRTESANSSVSIPKTRTGLSKKYGSSSRPKLLHEESKVATNGGVYRTKNLLEKLNTETYIDIEKKREDYVNKLSLAQRRGLVERPPMPLSLKEWKGIETKGAIRSENNDSCSICLEKFKIEAQTILSCSHIFHTNCLHSFEKYSRHKMCPLCRSKDYDKKEYVAGQKKFLINCLIKIQSLVKGFLQRLNFYANMKETGYKPANETLNRNFIAYKLGRISKKQIDHMKKERLGVEAYMKHMKLDTKSAEALIEEFLPNVEKIFRDRAQAISNLKIKLEEKSQTKLTYRWQRAYDKASKRADCECAICYSNFNTDKPTYLLSCSHIFHQACLDNFERFDMSMRQACPLCRVGYEKLLIKLKTE</sequence>
<name>A0AAD1UIZ3_EUPCR</name>
<keyword evidence="1" id="KW-0479">Metal-binding</keyword>
<gene>
    <name evidence="4" type="ORF">ECRASSUSDP1_LOCUS10947</name>
</gene>
<dbReference type="InterPro" id="IPR001841">
    <property type="entry name" value="Znf_RING"/>
</dbReference>
<accession>A0AAD1UIZ3</accession>
<dbReference type="CDD" id="cd16677">
    <property type="entry name" value="RING-H2_RNF32_rpt1"/>
    <property type="match status" value="1"/>
</dbReference>
<feature type="compositionally biased region" description="Polar residues" evidence="2">
    <location>
        <begin position="94"/>
        <end position="120"/>
    </location>
</feature>
<dbReference type="PANTHER" id="PTHR14991:SF0">
    <property type="entry name" value="RING FINGER PROTEIN 32"/>
    <property type="match status" value="1"/>
</dbReference>
<dbReference type="InterPro" id="IPR013083">
    <property type="entry name" value="Znf_RING/FYVE/PHD"/>
</dbReference>
<dbReference type="PANTHER" id="PTHR14991">
    <property type="entry name" value="RING FINGER PROTEIN 32"/>
    <property type="match status" value="1"/>
</dbReference>
<feature type="domain" description="RING-type" evidence="3">
    <location>
        <begin position="395"/>
        <end position="440"/>
    </location>
</feature>
<comment type="caution">
    <text evidence="4">The sequence shown here is derived from an EMBL/GenBank/DDBJ whole genome shotgun (WGS) entry which is preliminary data.</text>
</comment>
<evidence type="ECO:0000313" key="4">
    <source>
        <dbReference type="EMBL" id="CAI2369644.1"/>
    </source>
</evidence>